<dbReference type="InterPro" id="IPR038731">
    <property type="entry name" value="RgtA/B/C-like"/>
</dbReference>
<comment type="subcellular location">
    <subcellularLocation>
        <location evidence="1">Cell membrane</location>
        <topology evidence="1">Multi-pass membrane protein</topology>
    </subcellularLocation>
</comment>
<feature type="transmembrane region" description="Helical" evidence="9">
    <location>
        <begin position="188"/>
        <end position="205"/>
    </location>
</feature>
<reference evidence="11" key="1">
    <citation type="submission" date="2021-01" db="EMBL/GenBank/DDBJ databases">
        <title>Whole genome shotgun sequence of Actinoplanes rishiriensis NBRC 108556.</title>
        <authorList>
            <person name="Komaki H."/>
            <person name="Tamura T."/>
        </authorList>
    </citation>
    <scope>NUCLEOTIDE SEQUENCE</scope>
    <source>
        <strain evidence="11">NBRC 108556</strain>
    </source>
</reference>
<feature type="transmembrane region" description="Helical" evidence="9">
    <location>
        <begin position="110"/>
        <end position="129"/>
    </location>
</feature>
<dbReference type="PANTHER" id="PTHR33908">
    <property type="entry name" value="MANNOSYLTRANSFERASE YKCB-RELATED"/>
    <property type="match status" value="1"/>
</dbReference>
<evidence type="ECO:0000256" key="9">
    <source>
        <dbReference type="SAM" id="Phobius"/>
    </source>
</evidence>
<evidence type="ECO:0000313" key="12">
    <source>
        <dbReference type="Proteomes" id="UP000636960"/>
    </source>
</evidence>
<feature type="transmembrane region" description="Helical" evidence="9">
    <location>
        <begin position="165"/>
        <end position="181"/>
    </location>
</feature>
<evidence type="ECO:0000256" key="5">
    <source>
        <dbReference type="ARBA" id="ARBA00022692"/>
    </source>
</evidence>
<feature type="transmembrane region" description="Helical" evidence="9">
    <location>
        <begin position="350"/>
        <end position="383"/>
    </location>
</feature>
<feature type="transmembrane region" description="Helical" evidence="9">
    <location>
        <begin position="291"/>
        <end position="311"/>
    </location>
</feature>
<dbReference type="PANTHER" id="PTHR33908:SF3">
    <property type="entry name" value="UNDECAPRENYL PHOSPHATE-ALPHA-4-AMINO-4-DEOXY-L-ARABINOSE ARABINOSYL TRANSFERASE"/>
    <property type="match status" value="1"/>
</dbReference>
<dbReference type="AlphaFoldDB" id="A0A919JVD5"/>
<dbReference type="GO" id="GO:0016763">
    <property type="term" value="F:pentosyltransferase activity"/>
    <property type="evidence" value="ECO:0007669"/>
    <property type="project" value="TreeGrafter"/>
</dbReference>
<feature type="domain" description="Glycosyltransferase RgtA/B/C/D-like" evidence="10">
    <location>
        <begin position="123"/>
        <end position="265"/>
    </location>
</feature>
<gene>
    <name evidence="11" type="ORF">Ari01nite_14820</name>
</gene>
<proteinExistence type="predicted"/>
<feature type="transmembrane region" description="Helical" evidence="9">
    <location>
        <begin position="211"/>
        <end position="239"/>
    </location>
</feature>
<dbReference type="Pfam" id="PF13231">
    <property type="entry name" value="PMT_2"/>
    <property type="match status" value="1"/>
</dbReference>
<dbReference type="GO" id="GO:0005886">
    <property type="term" value="C:plasma membrane"/>
    <property type="evidence" value="ECO:0007669"/>
    <property type="project" value="UniProtKB-SubCell"/>
</dbReference>
<evidence type="ECO:0000256" key="8">
    <source>
        <dbReference type="SAM" id="MobiDB-lite"/>
    </source>
</evidence>
<evidence type="ECO:0000256" key="7">
    <source>
        <dbReference type="ARBA" id="ARBA00023136"/>
    </source>
</evidence>
<evidence type="ECO:0000259" key="10">
    <source>
        <dbReference type="Pfam" id="PF13231"/>
    </source>
</evidence>
<evidence type="ECO:0000256" key="1">
    <source>
        <dbReference type="ARBA" id="ARBA00004651"/>
    </source>
</evidence>
<evidence type="ECO:0000256" key="2">
    <source>
        <dbReference type="ARBA" id="ARBA00022475"/>
    </source>
</evidence>
<keyword evidence="12" id="KW-1185">Reference proteome</keyword>
<feature type="transmembrane region" description="Helical" evidence="9">
    <location>
        <begin position="318"/>
        <end position="338"/>
    </location>
</feature>
<keyword evidence="5 9" id="KW-0812">Transmembrane</keyword>
<keyword evidence="6 9" id="KW-1133">Transmembrane helix</keyword>
<keyword evidence="7 9" id="KW-0472">Membrane</keyword>
<evidence type="ECO:0000256" key="4">
    <source>
        <dbReference type="ARBA" id="ARBA00022679"/>
    </source>
</evidence>
<dbReference type="GO" id="GO:0009103">
    <property type="term" value="P:lipopolysaccharide biosynthetic process"/>
    <property type="evidence" value="ECO:0007669"/>
    <property type="project" value="UniProtKB-ARBA"/>
</dbReference>
<evidence type="ECO:0000256" key="3">
    <source>
        <dbReference type="ARBA" id="ARBA00022676"/>
    </source>
</evidence>
<dbReference type="Proteomes" id="UP000636960">
    <property type="component" value="Unassembled WGS sequence"/>
</dbReference>
<evidence type="ECO:0000256" key="6">
    <source>
        <dbReference type="ARBA" id="ARBA00022989"/>
    </source>
</evidence>
<comment type="caution">
    <text evidence="11">The sequence shown here is derived from an EMBL/GenBank/DDBJ whole genome shotgun (WGS) entry which is preliminary data.</text>
</comment>
<feature type="transmembrane region" description="Helical" evidence="9">
    <location>
        <begin position="251"/>
        <end position="271"/>
    </location>
</feature>
<dbReference type="EMBL" id="BOMV01000007">
    <property type="protein sequence ID" value="GIE94017.1"/>
    <property type="molecule type" value="Genomic_DNA"/>
</dbReference>
<sequence>MAAGHEAAVKSSGHVGKPLTDNHSRPVRSRIRECVSYHPGATVIFRGVTLWRVIRVPAPVRAQLCWALPVLTAAFVVAYQAAEPELWRDEFASWSAATRTGPEIFEMGRHIDGVLVPYYLLLHLWIGWFSDSAAAMRVPSIAAMALTAGAVALLGRRLWGNRAGLFGGLLFAVLPVVSRYGQEIRGYALATLFATVATLLLIEALDRARWWLWVAYGLAVALTGLSHLLALLVLAGHLVIVASTRKADWRWLVAVGGGLAVVLPLTVRGLGQHAAQLAWLDRASPAALADLPNAIFEAPVLGGAVPAVAVAALRRGRAFDAGLLWAAVLLPVGLLYAYDQWVAPVFVGRYLLFCVPLLCALAGTALTALRLPLALAVLAALAAIGVPAQERFRDPHSRYAYAAAAEVVLENQRAGDAIVYAPRDGWQLVDVGLEYYLRDREPHDVLLAADQRATRSLWAAECTDALRCLGGTSRVWVVAADNLDPPFRANPTNQLRYEVKAALGEFEQLAVWRVDGFTVALFVRPPRV</sequence>
<feature type="transmembrane region" description="Helical" evidence="9">
    <location>
        <begin position="141"/>
        <end position="159"/>
    </location>
</feature>
<keyword evidence="2" id="KW-1003">Cell membrane</keyword>
<evidence type="ECO:0000313" key="11">
    <source>
        <dbReference type="EMBL" id="GIE94017.1"/>
    </source>
</evidence>
<keyword evidence="3" id="KW-0328">Glycosyltransferase</keyword>
<feature type="region of interest" description="Disordered" evidence="8">
    <location>
        <begin position="1"/>
        <end position="24"/>
    </location>
</feature>
<name>A0A919JVD5_9ACTN</name>
<protein>
    <recommendedName>
        <fullName evidence="10">Glycosyltransferase RgtA/B/C/D-like domain-containing protein</fullName>
    </recommendedName>
</protein>
<dbReference type="GO" id="GO:0010041">
    <property type="term" value="P:response to iron(III) ion"/>
    <property type="evidence" value="ECO:0007669"/>
    <property type="project" value="TreeGrafter"/>
</dbReference>
<organism evidence="11 12">
    <name type="scientific">Paractinoplanes rishiriensis</name>
    <dbReference type="NCBI Taxonomy" id="1050105"/>
    <lineage>
        <taxon>Bacteria</taxon>
        <taxon>Bacillati</taxon>
        <taxon>Actinomycetota</taxon>
        <taxon>Actinomycetes</taxon>
        <taxon>Micromonosporales</taxon>
        <taxon>Micromonosporaceae</taxon>
        <taxon>Paractinoplanes</taxon>
    </lineage>
</organism>
<accession>A0A919JVD5</accession>
<keyword evidence="4" id="KW-0808">Transferase</keyword>
<dbReference type="InterPro" id="IPR050297">
    <property type="entry name" value="LipidA_mod_glycosyltrf_83"/>
</dbReference>